<sequence length="105" mass="11579">MHGKVEGFCGDLFGLGIAMITGFYFYRSFTSKDGGEENSETIATEQATESGEGKEDSKLSDEDSCDAPKFNKNTKVLDLSQYPLVRMPLTTNRRPTKPDTIQETG</sequence>
<feature type="transmembrane region" description="Helical" evidence="2">
    <location>
        <begin position="12"/>
        <end position="29"/>
    </location>
</feature>
<feature type="compositionally biased region" description="Polar residues" evidence="1">
    <location>
        <begin position="40"/>
        <end position="49"/>
    </location>
</feature>
<name>A0A9W9YJZ0_9CNID</name>
<feature type="compositionally biased region" description="Basic and acidic residues" evidence="1">
    <location>
        <begin position="51"/>
        <end position="61"/>
    </location>
</feature>
<gene>
    <name evidence="3" type="ORF">OS493_003254</name>
</gene>
<keyword evidence="2" id="KW-0472">Membrane</keyword>
<organism evidence="3 4">
    <name type="scientific">Desmophyllum pertusum</name>
    <dbReference type="NCBI Taxonomy" id="174260"/>
    <lineage>
        <taxon>Eukaryota</taxon>
        <taxon>Metazoa</taxon>
        <taxon>Cnidaria</taxon>
        <taxon>Anthozoa</taxon>
        <taxon>Hexacorallia</taxon>
        <taxon>Scleractinia</taxon>
        <taxon>Caryophylliina</taxon>
        <taxon>Caryophylliidae</taxon>
        <taxon>Desmophyllum</taxon>
    </lineage>
</organism>
<accession>A0A9W9YJZ0</accession>
<dbReference type="EMBL" id="MU827778">
    <property type="protein sequence ID" value="KAJ7340502.1"/>
    <property type="molecule type" value="Genomic_DNA"/>
</dbReference>
<proteinExistence type="predicted"/>
<evidence type="ECO:0000256" key="2">
    <source>
        <dbReference type="SAM" id="Phobius"/>
    </source>
</evidence>
<dbReference type="AlphaFoldDB" id="A0A9W9YJZ0"/>
<evidence type="ECO:0000256" key="1">
    <source>
        <dbReference type="SAM" id="MobiDB-lite"/>
    </source>
</evidence>
<dbReference type="Proteomes" id="UP001163046">
    <property type="component" value="Unassembled WGS sequence"/>
</dbReference>
<evidence type="ECO:0000313" key="4">
    <source>
        <dbReference type="Proteomes" id="UP001163046"/>
    </source>
</evidence>
<feature type="region of interest" description="Disordered" evidence="1">
    <location>
        <begin position="32"/>
        <end position="70"/>
    </location>
</feature>
<comment type="caution">
    <text evidence="3">The sequence shown here is derived from an EMBL/GenBank/DDBJ whole genome shotgun (WGS) entry which is preliminary data.</text>
</comment>
<evidence type="ECO:0000313" key="3">
    <source>
        <dbReference type="EMBL" id="KAJ7340502.1"/>
    </source>
</evidence>
<reference evidence="3" key="1">
    <citation type="submission" date="2023-01" db="EMBL/GenBank/DDBJ databases">
        <title>Genome assembly of the deep-sea coral Lophelia pertusa.</title>
        <authorList>
            <person name="Herrera S."/>
            <person name="Cordes E."/>
        </authorList>
    </citation>
    <scope>NUCLEOTIDE SEQUENCE</scope>
    <source>
        <strain evidence="3">USNM1676648</strain>
        <tissue evidence="3">Polyp</tissue>
    </source>
</reference>
<keyword evidence="2" id="KW-1133">Transmembrane helix</keyword>
<keyword evidence="4" id="KW-1185">Reference proteome</keyword>
<protein>
    <submittedName>
        <fullName evidence="3">Uncharacterized protein</fullName>
    </submittedName>
</protein>
<keyword evidence="2" id="KW-0812">Transmembrane</keyword>